<name>A0A0D1Z815_9PEZI</name>
<reference evidence="2 3" key="1">
    <citation type="submission" date="2015-01" db="EMBL/GenBank/DDBJ databases">
        <title>The Genome Sequence of Ochroconis gallopava CBS43764.</title>
        <authorList>
            <consortium name="The Broad Institute Genomics Platform"/>
            <person name="Cuomo C."/>
            <person name="de Hoog S."/>
            <person name="Gorbushina A."/>
            <person name="Stielow B."/>
            <person name="Teixiera M."/>
            <person name="Abouelleil A."/>
            <person name="Chapman S.B."/>
            <person name="Priest M."/>
            <person name="Young S.K."/>
            <person name="Wortman J."/>
            <person name="Nusbaum C."/>
            <person name="Birren B."/>
        </authorList>
    </citation>
    <scope>NUCLEOTIDE SEQUENCE [LARGE SCALE GENOMIC DNA]</scope>
    <source>
        <strain evidence="2 3">CBS 43764</strain>
    </source>
</reference>
<accession>A0A0D1Z815</accession>
<evidence type="ECO:0000313" key="2">
    <source>
        <dbReference type="EMBL" id="KIW09082.1"/>
    </source>
</evidence>
<dbReference type="OrthoDB" id="5421421at2759"/>
<evidence type="ECO:0000313" key="3">
    <source>
        <dbReference type="Proteomes" id="UP000053259"/>
    </source>
</evidence>
<dbReference type="RefSeq" id="XP_016218951.1">
    <property type="nucleotide sequence ID" value="XM_016352694.1"/>
</dbReference>
<keyword evidence="3" id="KW-1185">Reference proteome</keyword>
<dbReference type="EMBL" id="KN847529">
    <property type="protein sequence ID" value="KIW09082.1"/>
    <property type="molecule type" value="Genomic_DNA"/>
</dbReference>
<feature type="region of interest" description="Disordered" evidence="1">
    <location>
        <begin position="1"/>
        <end position="99"/>
    </location>
</feature>
<gene>
    <name evidence="2" type="ORF">PV09_00028</name>
</gene>
<dbReference type="CDD" id="cd00167">
    <property type="entry name" value="SANT"/>
    <property type="match status" value="1"/>
</dbReference>
<dbReference type="Proteomes" id="UP000053259">
    <property type="component" value="Unassembled WGS sequence"/>
</dbReference>
<dbReference type="VEuPathDB" id="FungiDB:PV09_00028"/>
<evidence type="ECO:0008006" key="4">
    <source>
        <dbReference type="Google" id="ProtNLM"/>
    </source>
</evidence>
<dbReference type="InterPro" id="IPR001005">
    <property type="entry name" value="SANT/Myb"/>
</dbReference>
<dbReference type="STRING" id="253628.A0A0D1Z815"/>
<evidence type="ECO:0000256" key="1">
    <source>
        <dbReference type="SAM" id="MobiDB-lite"/>
    </source>
</evidence>
<proteinExistence type="predicted"/>
<dbReference type="GeneID" id="27308001"/>
<sequence length="226" mass="25535">MAPTQPVTPQHTPIRKANREGSSMSTPRQDVPSSSPLISGTWTSEGHPPSPRPHYYTPIAPNPAGLPARKHALDRNEPEGPNAKRVRQSPQSPSPLPEMTSEDKLLLKLRDQDGLSWKEIVTKFAEDLNKDYQPAALQMRIKRLRDRMRVWTDGDVQALRLAHQYWMETKFDIIASKMVDFGSTEKWSAKQCRQKWAEMCSSSDHVSGPTYSSTMFGGPPNYQPRV</sequence>
<dbReference type="InParanoid" id="A0A0D1Z815"/>
<dbReference type="HOGENOM" id="CLU_1225589_0_0_1"/>
<organism evidence="2 3">
    <name type="scientific">Verruconis gallopava</name>
    <dbReference type="NCBI Taxonomy" id="253628"/>
    <lineage>
        <taxon>Eukaryota</taxon>
        <taxon>Fungi</taxon>
        <taxon>Dikarya</taxon>
        <taxon>Ascomycota</taxon>
        <taxon>Pezizomycotina</taxon>
        <taxon>Dothideomycetes</taxon>
        <taxon>Pleosporomycetidae</taxon>
        <taxon>Venturiales</taxon>
        <taxon>Sympoventuriaceae</taxon>
        <taxon>Verruconis</taxon>
    </lineage>
</organism>
<feature type="compositionally biased region" description="Polar residues" evidence="1">
    <location>
        <begin position="1"/>
        <end position="11"/>
    </location>
</feature>
<protein>
    <recommendedName>
        <fullName evidence="4">Myb-like domain-containing protein</fullName>
    </recommendedName>
</protein>
<dbReference type="AlphaFoldDB" id="A0A0D1Z815"/>
<feature type="compositionally biased region" description="Polar residues" evidence="1">
    <location>
        <begin position="20"/>
        <end position="44"/>
    </location>
</feature>